<feature type="compositionally biased region" description="Low complexity" evidence="1">
    <location>
        <begin position="166"/>
        <end position="181"/>
    </location>
</feature>
<name>A0A7S0FWR6_9DINO</name>
<feature type="region of interest" description="Disordered" evidence="1">
    <location>
        <begin position="89"/>
        <end position="108"/>
    </location>
</feature>
<feature type="compositionally biased region" description="Polar residues" evidence="1">
    <location>
        <begin position="63"/>
        <end position="73"/>
    </location>
</feature>
<reference evidence="2" key="1">
    <citation type="submission" date="2021-01" db="EMBL/GenBank/DDBJ databases">
        <authorList>
            <person name="Corre E."/>
            <person name="Pelletier E."/>
            <person name="Niang G."/>
            <person name="Scheremetjew M."/>
            <person name="Finn R."/>
            <person name="Kale V."/>
            <person name="Holt S."/>
            <person name="Cochrane G."/>
            <person name="Meng A."/>
            <person name="Brown T."/>
            <person name="Cohen L."/>
        </authorList>
    </citation>
    <scope>NUCLEOTIDE SEQUENCE</scope>
    <source>
        <strain evidence="2">Pbaha01</strain>
    </source>
</reference>
<evidence type="ECO:0000313" key="2">
    <source>
        <dbReference type="EMBL" id="CAD8387396.1"/>
    </source>
</evidence>
<dbReference type="EMBL" id="HBEG01051177">
    <property type="protein sequence ID" value="CAD8387396.1"/>
    <property type="molecule type" value="Transcribed_RNA"/>
</dbReference>
<feature type="region of interest" description="Disordered" evidence="1">
    <location>
        <begin position="268"/>
        <end position="330"/>
    </location>
</feature>
<feature type="region of interest" description="Disordered" evidence="1">
    <location>
        <begin position="1"/>
        <end position="81"/>
    </location>
</feature>
<feature type="region of interest" description="Disordered" evidence="1">
    <location>
        <begin position="150"/>
        <end position="232"/>
    </location>
</feature>
<organism evidence="2">
    <name type="scientific">Pyrodinium bahamense</name>
    <dbReference type="NCBI Taxonomy" id="73915"/>
    <lineage>
        <taxon>Eukaryota</taxon>
        <taxon>Sar</taxon>
        <taxon>Alveolata</taxon>
        <taxon>Dinophyceae</taxon>
        <taxon>Gonyaulacales</taxon>
        <taxon>Pyrocystaceae</taxon>
        <taxon>Pyrodinium</taxon>
    </lineage>
</organism>
<feature type="compositionally biased region" description="Low complexity" evidence="1">
    <location>
        <begin position="31"/>
        <end position="41"/>
    </location>
</feature>
<proteinExistence type="predicted"/>
<accession>A0A7S0FWR6</accession>
<dbReference type="AlphaFoldDB" id="A0A7S0FWR6"/>
<feature type="compositionally biased region" description="Pro residues" evidence="1">
    <location>
        <begin position="274"/>
        <end position="288"/>
    </location>
</feature>
<gene>
    <name evidence="2" type="ORF">PBAH0796_LOCUS31084</name>
</gene>
<evidence type="ECO:0000256" key="1">
    <source>
        <dbReference type="SAM" id="MobiDB-lite"/>
    </source>
</evidence>
<protein>
    <submittedName>
        <fullName evidence="2">Uncharacterized protein</fullName>
    </submittedName>
</protein>
<sequence>MSPAASSGMPAEPLGSPGVSPIGTFGPPLPFMASAFSMSASPTSDPIHGWSPEFGGTAVATRQPASTRQTEPSKTLPPGKSALKVLSDAGQELATAPRAQERRHYGGVFKNGRFEKTRAATLDQLTEEQRQAILADLEEQRQRKVEELVRRQRRHAARQRREQRLEAQQVLGQARGGQPRLRGGRGPGLEKSTPGKLSFEKLAPARSWTGERQLSSPEKWREPASEVPPSLGPRPAQRVLHRHVHHHVHYHEGEGQGPNGEGAVALLPHLGSKQPPPFMGMPPPPEAPGPRRAASAAELRSTMGPLGPAYSASAGQLLPPAAGWNLSGEEAETPRRQAFAWGDRAVPRAAPQWAPCP</sequence>